<evidence type="ECO:0000313" key="2">
    <source>
        <dbReference type="EMBL" id="AEK43730.1"/>
    </source>
</evidence>
<organism evidence="2 3">
    <name type="scientific">Amycolatopsis mediterranei (strain S699)</name>
    <name type="common">Nocardia mediterranei</name>
    <dbReference type="NCBI Taxonomy" id="713604"/>
    <lineage>
        <taxon>Bacteria</taxon>
        <taxon>Bacillati</taxon>
        <taxon>Actinomycetota</taxon>
        <taxon>Actinomycetes</taxon>
        <taxon>Pseudonocardiales</taxon>
        <taxon>Pseudonocardiaceae</taxon>
        <taxon>Amycolatopsis</taxon>
    </lineage>
</organism>
<accession>A0A9R0NZY5</accession>
<feature type="region of interest" description="Disordered" evidence="1">
    <location>
        <begin position="212"/>
        <end position="232"/>
    </location>
</feature>
<dbReference type="KEGG" id="amn:RAM_26265"/>
<reference evidence="2 3" key="1">
    <citation type="journal article" date="2011" name="J. Bacteriol.">
        <title>Whole genome sequence of the rifamycin B-producing strain Amycolatopsis mediterranei S699.</title>
        <authorList>
            <person name="Verma M."/>
            <person name="Kaur J."/>
            <person name="Kumar M."/>
            <person name="Kumari K."/>
            <person name="Saxena A."/>
            <person name="Anand S."/>
            <person name="Nigam A."/>
            <person name="Ravi V."/>
            <person name="Raghuvanshi S."/>
            <person name="Khurana P."/>
            <person name="Tyagi A.K."/>
            <person name="Khurana J.P."/>
            <person name="Lal R."/>
        </authorList>
    </citation>
    <scope>NUCLEOTIDE SEQUENCE [LARGE SCALE GENOMIC DNA]</scope>
    <source>
        <strain evidence="2 3">S699</strain>
    </source>
</reference>
<feature type="region of interest" description="Disordered" evidence="1">
    <location>
        <begin position="135"/>
        <end position="198"/>
    </location>
</feature>
<dbReference type="EMBL" id="CP002896">
    <property type="protein sequence ID" value="AEK43730.1"/>
    <property type="molecule type" value="Genomic_DNA"/>
</dbReference>
<dbReference type="AlphaFoldDB" id="A0A9R0NZY5"/>
<feature type="compositionally biased region" description="Low complexity" evidence="1">
    <location>
        <begin position="135"/>
        <end position="151"/>
    </location>
</feature>
<proteinExistence type="predicted"/>
<name>A0A9R0NZY5_AMYMS</name>
<protein>
    <submittedName>
        <fullName evidence="2">Uncharacterized protein</fullName>
    </submittedName>
</protein>
<evidence type="ECO:0000313" key="3">
    <source>
        <dbReference type="Proteomes" id="UP000006138"/>
    </source>
</evidence>
<sequence>MTATAGAVVEPVVRSAVPVLEPVSRAAEALLSPLTKTAAPLVAPIVSAVTSPVSGLLGALSSAVKPVSGPVLGGASPILTHVLTPVAGGAGRPVVARVAGSAVRAVLPLARAVTTPPPNQQVVPTVVGRPAAAVAPAKPVGPGCAATAAGAHRGKAQRQEARLGSHQPGETPAQPGAPVPASSSDVASGGGSSIPPAFLTAGHAPHHFRASPWTHGDFVPLWRPSEPGTGPG</sequence>
<evidence type="ECO:0000256" key="1">
    <source>
        <dbReference type="SAM" id="MobiDB-lite"/>
    </source>
</evidence>
<keyword evidence="3" id="KW-1185">Reference proteome</keyword>
<dbReference type="Proteomes" id="UP000006138">
    <property type="component" value="Chromosome"/>
</dbReference>
<gene>
    <name evidence="2" type="ordered locus">RAM_26265</name>
</gene>